<dbReference type="Proteomes" id="UP001225598">
    <property type="component" value="Chromosome"/>
</dbReference>
<dbReference type="InterPro" id="IPR003200">
    <property type="entry name" value="Nict_dMeBzImd_PRibTrfase"/>
</dbReference>
<dbReference type="PANTHER" id="PTHR43463:SF1">
    <property type="entry name" value="NICOTINATE-NUCLEOTIDE--DIMETHYLBENZIMIDAZOLE PHOSPHORIBOSYLTRANSFERASE"/>
    <property type="match status" value="1"/>
</dbReference>
<name>A0ABY8VBZ6_9CORY</name>
<keyword evidence="1" id="KW-0328">Glycosyltransferase</keyword>
<proteinExistence type="predicted"/>
<dbReference type="PANTHER" id="PTHR43463">
    <property type="entry name" value="NICOTINATE-NUCLEOTIDE--DIMETHYLBENZIMIDAZOLE PHOSPHORIBOSYLTRANSFERASE"/>
    <property type="match status" value="1"/>
</dbReference>
<dbReference type="GO" id="GO:0008939">
    <property type="term" value="F:nicotinate-nucleotide-dimethylbenzimidazole phosphoribosyltransferase activity"/>
    <property type="evidence" value="ECO:0007669"/>
    <property type="project" value="UniProtKB-EC"/>
</dbReference>
<keyword evidence="1" id="KW-0808">Transferase</keyword>
<evidence type="ECO:0000313" key="1">
    <source>
        <dbReference type="EMBL" id="WIM67003.1"/>
    </source>
</evidence>
<reference evidence="1 2" key="1">
    <citation type="submission" date="2023-05" db="EMBL/GenBank/DDBJ databases">
        <title>Corynebacterium suedekumii sp. nov. and Corynebacterium breve sp. nov. isolated from raw cow's milk.</title>
        <authorList>
            <person name="Baer M.K."/>
            <person name="Mehl L."/>
            <person name="Hellmuth R."/>
            <person name="Marke G."/>
            <person name="Lipski A."/>
        </authorList>
    </citation>
    <scope>NUCLEOTIDE SEQUENCE [LARGE SCALE GENOMIC DNA]</scope>
    <source>
        <strain evidence="1 2">R4</strain>
    </source>
</reference>
<dbReference type="SUPFAM" id="SSF52733">
    <property type="entry name" value="Nicotinate mononucleotide:5,6-dimethylbenzimidazole phosphoribosyltransferase (CobT)"/>
    <property type="match status" value="1"/>
</dbReference>
<accession>A0ABY8VBZ6</accession>
<dbReference type="Gene3D" id="3.40.50.10210">
    <property type="match status" value="1"/>
</dbReference>
<dbReference type="Pfam" id="PF02277">
    <property type="entry name" value="DBI_PRT"/>
    <property type="match status" value="1"/>
</dbReference>
<dbReference type="InterPro" id="IPR036087">
    <property type="entry name" value="Nict_dMeBzImd_PRibTrfase_sf"/>
</dbReference>
<dbReference type="RefSeq" id="WP_284823787.1">
    <property type="nucleotide sequence ID" value="NZ_CP126969.1"/>
</dbReference>
<evidence type="ECO:0000313" key="2">
    <source>
        <dbReference type="Proteomes" id="UP001225598"/>
    </source>
</evidence>
<gene>
    <name evidence="1" type="ORF">QP027_07660</name>
</gene>
<dbReference type="CDD" id="cd02439">
    <property type="entry name" value="DMB-PRT_CobT"/>
    <property type="match status" value="1"/>
</dbReference>
<protein>
    <submittedName>
        <fullName evidence="1">Nicotinate-nucleotide--dimethylbenzimidazole phosphoribosyltransferase</fullName>
        <ecNumber evidence="1">2.4.2.21</ecNumber>
    </submittedName>
</protein>
<dbReference type="EMBL" id="CP126969">
    <property type="protein sequence ID" value="WIM67003.1"/>
    <property type="molecule type" value="Genomic_DNA"/>
</dbReference>
<organism evidence="1 2">
    <name type="scientific">Corynebacterium breve</name>
    <dbReference type="NCBI Taxonomy" id="3049799"/>
    <lineage>
        <taxon>Bacteria</taxon>
        <taxon>Bacillati</taxon>
        <taxon>Actinomycetota</taxon>
        <taxon>Actinomycetes</taxon>
        <taxon>Mycobacteriales</taxon>
        <taxon>Corynebacteriaceae</taxon>
        <taxon>Corynebacterium</taxon>
    </lineage>
</organism>
<keyword evidence="2" id="KW-1185">Reference proteome</keyword>
<dbReference type="EC" id="2.4.2.21" evidence="1"/>
<sequence>MFDTISVPDQALRSRVTTTVMGTPRGRSFGRLIDTAAWIAACQGNEAPRPFSQARTLVVAGDHGIATRGVSVFSPTDSVTQAEEILAGGGPIQTWARMAGSTVRLIDVSLDHEAWGGERVSRSCGAIDVEDAMTPEQLQRAILIGKGLIDAEVDGGADIIIPADLGVGNTTVAAAVFGALTRTEPVVAVGRGSGIDDEAWKTKVAVVRDAMFRVRDVRDDVYQVLTKISSPCFVVLTSMIAQAAVRRTPVIIDGAFPAVAAYAAERLAPGTKEWLIAGQLTPEPCHLVSLQALDLTPLLALDMYTGQGTGAVAALPLINTAAQLIADEMEAAGESS</sequence>